<accession>A0A3M7S995</accession>
<protein>
    <submittedName>
        <fullName evidence="2">Uncharacterized protein</fullName>
    </submittedName>
</protein>
<evidence type="ECO:0000313" key="3">
    <source>
        <dbReference type="Proteomes" id="UP000276133"/>
    </source>
</evidence>
<feature type="region of interest" description="Disordered" evidence="1">
    <location>
        <begin position="80"/>
        <end position="104"/>
    </location>
</feature>
<feature type="compositionally biased region" description="Polar residues" evidence="1">
    <location>
        <begin position="93"/>
        <end position="104"/>
    </location>
</feature>
<keyword evidence="3" id="KW-1185">Reference proteome</keyword>
<evidence type="ECO:0000256" key="1">
    <source>
        <dbReference type="SAM" id="MobiDB-lite"/>
    </source>
</evidence>
<organism evidence="2 3">
    <name type="scientific">Brachionus plicatilis</name>
    <name type="common">Marine rotifer</name>
    <name type="synonym">Brachionus muelleri</name>
    <dbReference type="NCBI Taxonomy" id="10195"/>
    <lineage>
        <taxon>Eukaryota</taxon>
        <taxon>Metazoa</taxon>
        <taxon>Spiralia</taxon>
        <taxon>Gnathifera</taxon>
        <taxon>Rotifera</taxon>
        <taxon>Eurotatoria</taxon>
        <taxon>Monogononta</taxon>
        <taxon>Pseudotrocha</taxon>
        <taxon>Ploima</taxon>
        <taxon>Brachionidae</taxon>
        <taxon>Brachionus</taxon>
    </lineage>
</organism>
<reference evidence="2 3" key="1">
    <citation type="journal article" date="2018" name="Sci. Rep.">
        <title>Genomic signatures of local adaptation to the degree of environmental predictability in rotifers.</title>
        <authorList>
            <person name="Franch-Gras L."/>
            <person name="Hahn C."/>
            <person name="Garcia-Roger E.M."/>
            <person name="Carmona M.J."/>
            <person name="Serra M."/>
            <person name="Gomez A."/>
        </authorList>
    </citation>
    <scope>NUCLEOTIDE SEQUENCE [LARGE SCALE GENOMIC DNA]</scope>
    <source>
        <strain evidence="2">HYR1</strain>
    </source>
</reference>
<dbReference type="Proteomes" id="UP000276133">
    <property type="component" value="Unassembled WGS sequence"/>
</dbReference>
<sequence length="104" mass="12003">MIIPSVNFIQKIIFRKLFICQQNYFLANNNNKTTSSEQRISYYRSDDTDVEAEEIEAPVYKKTRGVGKIYDPQCTFETEYGARGPERPKNAKENSSNLILLSVN</sequence>
<dbReference type="AlphaFoldDB" id="A0A3M7S995"/>
<evidence type="ECO:0000313" key="2">
    <source>
        <dbReference type="EMBL" id="RNA32227.1"/>
    </source>
</evidence>
<proteinExistence type="predicted"/>
<name>A0A3M7S995_BRAPC</name>
<comment type="caution">
    <text evidence="2">The sequence shown here is derived from an EMBL/GenBank/DDBJ whole genome shotgun (WGS) entry which is preliminary data.</text>
</comment>
<gene>
    <name evidence="2" type="ORF">BpHYR1_023143</name>
</gene>
<dbReference type="EMBL" id="REGN01001828">
    <property type="protein sequence ID" value="RNA32227.1"/>
    <property type="molecule type" value="Genomic_DNA"/>
</dbReference>